<dbReference type="EMBL" id="BBWV01000001">
    <property type="protein sequence ID" value="GAO42802.1"/>
    <property type="molecule type" value="Genomic_DNA"/>
</dbReference>
<dbReference type="Proteomes" id="UP000033121">
    <property type="component" value="Unassembled WGS sequence"/>
</dbReference>
<dbReference type="PANTHER" id="PTHR38477:SF1">
    <property type="entry name" value="MUREIN L,D-TRANSPEPTIDASE CATALYTIC DOMAIN FAMILY PROTEIN"/>
    <property type="match status" value="1"/>
</dbReference>
<dbReference type="OrthoDB" id="9815195at2"/>
<reference evidence="1 2" key="1">
    <citation type="submission" date="2015-04" db="EMBL/GenBank/DDBJ databases">
        <title>Whole genome shotgun sequence of Flavihumibacter petaseus NBRC 106054.</title>
        <authorList>
            <person name="Miyazawa S."/>
            <person name="Hosoyama A."/>
            <person name="Hashimoto M."/>
            <person name="Noguchi M."/>
            <person name="Tsuchikane K."/>
            <person name="Ohji S."/>
            <person name="Yamazoe A."/>
            <person name="Ichikawa N."/>
            <person name="Kimura A."/>
            <person name="Fujita N."/>
        </authorList>
    </citation>
    <scope>NUCLEOTIDE SEQUENCE [LARGE SCALE GENOMIC DNA]</scope>
    <source>
        <strain evidence="1 2">NBRC 106054</strain>
    </source>
</reference>
<dbReference type="Pfam" id="PF13645">
    <property type="entry name" value="YkuD_2"/>
    <property type="match status" value="1"/>
</dbReference>
<name>A0A0E9MYJ2_9BACT</name>
<dbReference type="AlphaFoldDB" id="A0A0E9MYJ2"/>
<dbReference type="STRING" id="1220578.FPE01S_01_18200"/>
<dbReference type="PANTHER" id="PTHR38477">
    <property type="entry name" value="HYPOTHETICAL EXPORTED PROTEIN"/>
    <property type="match status" value="1"/>
</dbReference>
<keyword evidence="2" id="KW-1185">Reference proteome</keyword>
<evidence type="ECO:0008006" key="3">
    <source>
        <dbReference type="Google" id="ProtNLM"/>
    </source>
</evidence>
<organism evidence="1 2">
    <name type="scientific">Flavihumibacter petaseus NBRC 106054</name>
    <dbReference type="NCBI Taxonomy" id="1220578"/>
    <lineage>
        <taxon>Bacteria</taxon>
        <taxon>Pseudomonadati</taxon>
        <taxon>Bacteroidota</taxon>
        <taxon>Chitinophagia</taxon>
        <taxon>Chitinophagales</taxon>
        <taxon>Chitinophagaceae</taxon>
        <taxon>Flavihumibacter</taxon>
    </lineage>
</organism>
<protein>
    <recommendedName>
        <fullName evidence="3">Murein L,D-transpeptidase catalytic domain family protein</fullName>
    </recommendedName>
</protein>
<dbReference type="InterPro" id="IPR032676">
    <property type="entry name" value="YkuD_2"/>
</dbReference>
<sequence>MKTLTTVLKSLLVILAFNLPVYTKGNPVIWNRQLALEGDSIYRSLDLSGEGLSKKAFQLAWKGYCVLRKKGMLERTDILTICDFSQSSRNKRLYIIDLMNGELLMRTYVAHGRNSGGEFARRFSNRAESHQSSLGFYVTRQTYVGEHGLSLRINGLEKGFNDRALRRNIVVHGSGYTGPDFLENNKFCGRSYGCPAVPELESQAVIDMIKDGTCLFIYHPTSKYLTSSRILNTKKV</sequence>
<proteinExistence type="predicted"/>
<dbReference type="RefSeq" id="WP_046368404.1">
    <property type="nucleotide sequence ID" value="NZ_BBWV01000001.1"/>
</dbReference>
<evidence type="ECO:0000313" key="1">
    <source>
        <dbReference type="EMBL" id="GAO42802.1"/>
    </source>
</evidence>
<gene>
    <name evidence="1" type="ORF">FPE01S_01_18200</name>
</gene>
<accession>A0A0E9MYJ2</accession>
<evidence type="ECO:0000313" key="2">
    <source>
        <dbReference type="Proteomes" id="UP000033121"/>
    </source>
</evidence>
<comment type="caution">
    <text evidence="1">The sequence shown here is derived from an EMBL/GenBank/DDBJ whole genome shotgun (WGS) entry which is preliminary data.</text>
</comment>